<dbReference type="EMBL" id="BK015293">
    <property type="protein sequence ID" value="DAD99749.1"/>
    <property type="molecule type" value="Genomic_DNA"/>
</dbReference>
<name>A0A8S5NY54_9CAUD</name>
<reference evidence="2" key="1">
    <citation type="journal article" date="2021" name="Proc. Natl. Acad. Sci. U.S.A.">
        <title>A Catalog of Tens of Thousands of Viruses from Human Metagenomes Reveals Hidden Associations with Chronic Diseases.</title>
        <authorList>
            <person name="Tisza M.J."/>
            <person name="Buck C.B."/>
        </authorList>
    </citation>
    <scope>NUCLEOTIDE SEQUENCE</scope>
    <source>
        <strain evidence="2">Ct16C7</strain>
    </source>
</reference>
<feature type="domain" description="Phage neck terminator protein gp12-like" evidence="1">
    <location>
        <begin position="40"/>
        <end position="175"/>
    </location>
</feature>
<organism evidence="2">
    <name type="scientific">Siphoviridae sp. ct16C7</name>
    <dbReference type="NCBI Taxonomy" id="2825304"/>
    <lineage>
        <taxon>Viruses</taxon>
        <taxon>Duplodnaviria</taxon>
        <taxon>Heunggongvirae</taxon>
        <taxon>Uroviricota</taxon>
        <taxon>Caudoviricetes</taxon>
    </lineage>
</organism>
<protein>
    <submittedName>
        <fullName evidence="2">Tail completion protein</fullName>
    </submittedName>
</protein>
<dbReference type="Pfam" id="PF23961">
    <property type="entry name" value="Phage_tail_terminator_9"/>
    <property type="match status" value="1"/>
</dbReference>
<accession>A0A8S5NY54</accession>
<sequence>MDDLTVDQIERAMRAFLSTYALPKLPNTDKLHLLNGFLKNVGLPSDGDDFCVFTPITTERNGTTIESFDPGDEAVKLSVYFTIAIQVDCYSTDLISAQQRAQAYEAFARSSYGVQLFKSFGLDLQYADSLQNLTAVMDAGQYVSRWSLTLHFGLKKVLQVQEPSFDSVSVDIANVDVKFPPKE</sequence>
<proteinExistence type="predicted"/>
<evidence type="ECO:0000259" key="1">
    <source>
        <dbReference type="Pfam" id="PF23961"/>
    </source>
</evidence>
<evidence type="ECO:0000313" key="2">
    <source>
        <dbReference type="EMBL" id="DAD99749.1"/>
    </source>
</evidence>
<dbReference type="NCBIfam" id="NF047498">
    <property type="entry name" value="LIC_12616_fam"/>
    <property type="match status" value="1"/>
</dbReference>
<dbReference type="InterPro" id="IPR057087">
    <property type="entry name" value="Gp12-like"/>
</dbReference>